<evidence type="ECO:0000259" key="5">
    <source>
        <dbReference type="Pfam" id="PF01974"/>
    </source>
</evidence>
<proteinExistence type="inferred from homology"/>
<dbReference type="EMBL" id="MU858148">
    <property type="protein sequence ID" value="KAK4211468.1"/>
    <property type="molecule type" value="Genomic_DNA"/>
</dbReference>
<feature type="compositionally biased region" description="Basic and acidic residues" evidence="4">
    <location>
        <begin position="129"/>
        <end position="139"/>
    </location>
</feature>
<dbReference type="Gene3D" id="3.40.1350.10">
    <property type="match status" value="1"/>
</dbReference>
<reference evidence="6" key="1">
    <citation type="journal article" date="2023" name="Mol. Phylogenet. Evol.">
        <title>Genome-scale phylogeny and comparative genomics of the fungal order Sordariales.</title>
        <authorList>
            <person name="Hensen N."/>
            <person name="Bonometti L."/>
            <person name="Westerberg I."/>
            <person name="Brannstrom I.O."/>
            <person name="Guillou S."/>
            <person name="Cros-Aarteil S."/>
            <person name="Calhoun S."/>
            <person name="Haridas S."/>
            <person name="Kuo A."/>
            <person name="Mondo S."/>
            <person name="Pangilinan J."/>
            <person name="Riley R."/>
            <person name="LaButti K."/>
            <person name="Andreopoulos B."/>
            <person name="Lipzen A."/>
            <person name="Chen C."/>
            <person name="Yan M."/>
            <person name="Daum C."/>
            <person name="Ng V."/>
            <person name="Clum A."/>
            <person name="Steindorff A."/>
            <person name="Ohm R.A."/>
            <person name="Martin F."/>
            <person name="Silar P."/>
            <person name="Natvig D.O."/>
            <person name="Lalanne C."/>
            <person name="Gautier V."/>
            <person name="Ament-Velasquez S.L."/>
            <person name="Kruys A."/>
            <person name="Hutchinson M.I."/>
            <person name="Powell A.J."/>
            <person name="Barry K."/>
            <person name="Miller A.N."/>
            <person name="Grigoriev I.V."/>
            <person name="Debuchy R."/>
            <person name="Gladieux P."/>
            <person name="Hiltunen Thoren M."/>
            <person name="Johannesson H."/>
        </authorList>
    </citation>
    <scope>NUCLEOTIDE SEQUENCE</scope>
    <source>
        <strain evidence="6">PSN293</strain>
    </source>
</reference>
<evidence type="ECO:0000256" key="1">
    <source>
        <dbReference type="ARBA" id="ARBA00008078"/>
    </source>
</evidence>
<dbReference type="InterPro" id="IPR011856">
    <property type="entry name" value="tRNA_endonuc-like_dom_sf"/>
</dbReference>
<comment type="caution">
    <text evidence="6">The sequence shown here is derived from an EMBL/GenBank/DDBJ whole genome shotgun (WGS) entry which is preliminary data.</text>
</comment>
<dbReference type="GO" id="GO:0000379">
    <property type="term" value="P:tRNA-type intron splice site recognition and cleavage"/>
    <property type="evidence" value="ECO:0007669"/>
    <property type="project" value="TreeGrafter"/>
</dbReference>
<feature type="compositionally biased region" description="Low complexity" evidence="4">
    <location>
        <begin position="8"/>
        <end position="25"/>
    </location>
</feature>
<feature type="region of interest" description="Disordered" evidence="4">
    <location>
        <begin position="121"/>
        <end position="155"/>
    </location>
</feature>
<dbReference type="SUPFAM" id="SSF53032">
    <property type="entry name" value="tRNA-intron endonuclease catalytic domain-like"/>
    <property type="match status" value="1"/>
</dbReference>
<protein>
    <recommendedName>
        <fullName evidence="2">tRNA-intron lyase</fullName>
        <ecNumber evidence="2">4.6.1.16</ecNumber>
    </recommendedName>
</protein>
<feature type="region of interest" description="Disordered" evidence="4">
    <location>
        <begin position="1"/>
        <end position="39"/>
    </location>
</feature>
<feature type="region of interest" description="Disordered" evidence="4">
    <location>
        <begin position="342"/>
        <end position="440"/>
    </location>
</feature>
<accession>A0AAN6Y3E3</accession>
<organism evidence="6 7">
    <name type="scientific">Rhypophila decipiens</name>
    <dbReference type="NCBI Taxonomy" id="261697"/>
    <lineage>
        <taxon>Eukaryota</taxon>
        <taxon>Fungi</taxon>
        <taxon>Dikarya</taxon>
        <taxon>Ascomycota</taxon>
        <taxon>Pezizomycotina</taxon>
        <taxon>Sordariomycetes</taxon>
        <taxon>Sordariomycetidae</taxon>
        <taxon>Sordariales</taxon>
        <taxon>Naviculisporaceae</taxon>
        <taxon>Rhypophila</taxon>
    </lineage>
</organism>
<dbReference type="GO" id="GO:0000214">
    <property type="term" value="C:tRNA-intron endonuclease complex"/>
    <property type="evidence" value="ECO:0007669"/>
    <property type="project" value="TreeGrafter"/>
</dbReference>
<feature type="domain" description="tRNA intron endonuclease catalytic" evidence="5">
    <location>
        <begin position="540"/>
        <end position="629"/>
    </location>
</feature>
<comment type="catalytic activity">
    <reaction evidence="3">
        <text>pretRNA = a 3'-half-tRNA molecule with a 5'-OH end + a 5'-half-tRNA molecule with a 2',3'-cyclic phosphate end + an intron with a 2',3'-cyclic phosphate and a 5'-hydroxyl terminus.</text>
        <dbReference type="EC" id="4.6.1.16"/>
    </reaction>
</comment>
<dbReference type="PANTHER" id="PTHR21227">
    <property type="entry name" value="TRNA-SPLICING ENDONUCLEASE SUBUNIT SEN2"/>
    <property type="match status" value="1"/>
</dbReference>
<name>A0AAN6Y3E3_9PEZI</name>
<dbReference type="InterPro" id="IPR006677">
    <property type="entry name" value="tRNA_intron_Endonuc_cat-like"/>
</dbReference>
<sequence>MAGTMTLTNETPSTPGPSNSSSTPDTPRRNNRPSQSKVSIHQVYALPAPIRTFPLPTFNPSNPISLAHLVYAWVKQVISPPAAEPSVIHQGVWDPNTRSVHVKDPKSIRALWEQGFYGKGSLSRSEPNWLKREQNRRDTAQTQTVSEQRTEARREERRLVKWERAKAELEAIERQRQVEAEASISGVQEELPVNGVNGDLKEPEAPVTPQDSATLPKTSVVAVESLEALEEEPYVLVADVKETLVPVVNGSFEPKAPVTPSDLLALPNSFAQKYVPKQQNNTSSTPNDLAHLPQAPVTPAALLVLPNFSVDFIAVSVADKNGLQETSGPRKFVVGAESDNEWVPKAGDGHLNDAAVNGTGGETNGSSSPTPSLRSNASAGTGSCQGKPGSPLKRRKSVRFSPQVESTTFQHTDPPSPNHSTTNTSVRRSPSPVTDTNGPVVAKTVVSPPVQLASPPENMVVSTPVTAPVGDLVDKEHFQLAPEEAFFLVFALGALSVVDPDTGAPIPTDHLLTLLRSYSYFPPRQLGPSVKDVLLPSDPFLVQYAVYHHYRSLGWVPRHGIKFGVDFIIYQRGPVFDHSEFGLIVIPSFSDSRWKEFEHDTPKRSWSWLMGVNRVLSHVLKSLVLVYVDVPPPPVFEELVRKGGIARALKAYKIREVMVRRFSVNRNR</sequence>
<keyword evidence="7" id="KW-1185">Reference proteome</keyword>
<reference evidence="6" key="2">
    <citation type="submission" date="2023-05" db="EMBL/GenBank/DDBJ databases">
        <authorList>
            <consortium name="Lawrence Berkeley National Laboratory"/>
            <person name="Steindorff A."/>
            <person name="Hensen N."/>
            <person name="Bonometti L."/>
            <person name="Westerberg I."/>
            <person name="Brannstrom I.O."/>
            <person name="Guillou S."/>
            <person name="Cros-Aarteil S."/>
            <person name="Calhoun S."/>
            <person name="Haridas S."/>
            <person name="Kuo A."/>
            <person name="Mondo S."/>
            <person name="Pangilinan J."/>
            <person name="Riley R."/>
            <person name="Labutti K."/>
            <person name="Andreopoulos B."/>
            <person name="Lipzen A."/>
            <person name="Chen C."/>
            <person name="Yanf M."/>
            <person name="Daum C."/>
            <person name="Ng V."/>
            <person name="Clum A."/>
            <person name="Ohm R."/>
            <person name="Martin F."/>
            <person name="Silar P."/>
            <person name="Natvig D."/>
            <person name="Lalanne C."/>
            <person name="Gautier V."/>
            <person name="Ament-Velasquez S.L."/>
            <person name="Kruys A."/>
            <person name="Hutchinson M.I."/>
            <person name="Powell A.J."/>
            <person name="Barry K."/>
            <person name="Miller A.N."/>
            <person name="Grigoriev I.V."/>
            <person name="Debuchy R."/>
            <person name="Gladieux P."/>
            <person name="Thoren M.H."/>
            <person name="Johannesson H."/>
        </authorList>
    </citation>
    <scope>NUCLEOTIDE SEQUENCE</scope>
    <source>
        <strain evidence="6">PSN293</strain>
    </source>
</reference>
<dbReference type="CDD" id="cd22363">
    <property type="entry name" value="tRNA-intron_lyase_C"/>
    <property type="match status" value="1"/>
</dbReference>
<feature type="compositionally biased region" description="Polar residues" evidence="4">
    <location>
        <begin position="373"/>
        <end position="384"/>
    </location>
</feature>
<evidence type="ECO:0000313" key="7">
    <source>
        <dbReference type="Proteomes" id="UP001301769"/>
    </source>
</evidence>
<dbReference type="Proteomes" id="UP001301769">
    <property type="component" value="Unassembled WGS sequence"/>
</dbReference>
<feature type="compositionally biased region" description="Polar residues" evidence="4">
    <location>
        <begin position="403"/>
        <end position="437"/>
    </location>
</feature>
<dbReference type="EC" id="4.6.1.16" evidence="2"/>
<dbReference type="Pfam" id="PF01974">
    <property type="entry name" value="tRNA_int_endo"/>
    <property type="match status" value="1"/>
</dbReference>
<evidence type="ECO:0000313" key="6">
    <source>
        <dbReference type="EMBL" id="KAK4211468.1"/>
    </source>
</evidence>
<dbReference type="GO" id="GO:0005737">
    <property type="term" value="C:cytoplasm"/>
    <property type="evidence" value="ECO:0007669"/>
    <property type="project" value="TreeGrafter"/>
</dbReference>
<dbReference type="AlphaFoldDB" id="A0AAN6Y3E3"/>
<dbReference type="FunFam" id="3.40.1350.10:FF:000007">
    <property type="entry name" value="tRNA-splicing endonuclease subunit Sen2"/>
    <property type="match status" value="1"/>
</dbReference>
<evidence type="ECO:0000256" key="2">
    <source>
        <dbReference type="ARBA" id="ARBA00012573"/>
    </source>
</evidence>
<dbReference type="GO" id="GO:0000213">
    <property type="term" value="F:tRNA-intron lyase activity"/>
    <property type="evidence" value="ECO:0007669"/>
    <property type="project" value="UniProtKB-EC"/>
</dbReference>
<evidence type="ECO:0000256" key="4">
    <source>
        <dbReference type="SAM" id="MobiDB-lite"/>
    </source>
</evidence>
<evidence type="ECO:0000256" key="3">
    <source>
        <dbReference type="ARBA" id="ARBA00034031"/>
    </source>
</evidence>
<dbReference type="PANTHER" id="PTHR21227:SF0">
    <property type="entry name" value="TRNA-SPLICING ENDONUCLEASE SUBUNIT SEN2"/>
    <property type="match status" value="1"/>
</dbReference>
<dbReference type="InterPro" id="IPR006676">
    <property type="entry name" value="tRNA_splic"/>
</dbReference>
<dbReference type="GO" id="GO:0003676">
    <property type="term" value="F:nucleic acid binding"/>
    <property type="evidence" value="ECO:0007669"/>
    <property type="project" value="InterPro"/>
</dbReference>
<dbReference type="InterPro" id="IPR036167">
    <property type="entry name" value="tRNA_intron_Endo_cat-like_sf"/>
</dbReference>
<gene>
    <name evidence="6" type="ORF">QBC37DRAFT_12392</name>
</gene>
<comment type="similarity">
    <text evidence="1">Belongs to the tRNA-intron endonuclease family.</text>
</comment>